<comment type="caution">
    <text evidence="1">The sequence shown here is derived from an EMBL/GenBank/DDBJ whole genome shotgun (WGS) entry which is preliminary data.</text>
</comment>
<evidence type="ECO:0000313" key="2">
    <source>
        <dbReference type="Proteomes" id="UP000019140"/>
    </source>
</evidence>
<organism evidence="1 2">
    <name type="scientific">Candidatus Entotheonella gemina</name>
    <dbReference type="NCBI Taxonomy" id="1429439"/>
    <lineage>
        <taxon>Bacteria</taxon>
        <taxon>Pseudomonadati</taxon>
        <taxon>Nitrospinota/Tectimicrobiota group</taxon>
        <taxon>Candidatus Tectimicrobiota</taxon>
        <taxon>Candidatus Entotheonellia</taxon>
        <taxon>Candidatus Entotheonellales</taxon>
        <taxon>Candidatus Entotheonellaceae</taxon>
        <taxon>Candidatus Entotheonella</taxon>
    </lineage>
</organism>
<dbReference type="Proteomes" id="UP000019140">
    <property type="component" value="Unassembled WGS sequence"/>
</dbReference>
<dbReference type="EMBL" id="AZHX01000957">
    <property type="protein sequence ID" value="ETX05409.1"/>
    <property type="molecule type" value="Genomic_DNA"/>
</dbReference>
<protein>
    <submittedName>
        <fullName evidence="1">Uncharacterized protein</fullName>
    </submittedName>
</protein>
<dbReference type="AlphaFoldDB" id="W4M501"/>
<reference evidence="1 2" key="1">
    <citation type="journal article" date="2014" name="Nature">
        <title>An environmental bacterial taxon with a large and distinct metabolic repertoire.</title>
        <authorList>
            <person name="Wilson M.C."/>
            <person name="Mori T."/>
            <person name="Ruckert C."/>
            <person name="Uria A.R."/>
            <person name="Helf M.J."/>
            <person name="Takada K."/>
            <person name="Gernert C."/>
            <person name="Steffens U.A."/>
            <person name="Heycke N."/>
            <person name="Schmitt S."/>
            <person name="Rinke C."/>
            <person name="Helfrich E.J."/>
            <person name="Brachmann A.O."/>
            <person name="Gurgui C."/>
            <person name="Wakimoto T."/>
            <person name="Kracht M."/>
            <person name="Crusemann M."/>
            <person name="Hentschel U."/>
            <person name="Abe I."/>
            <person name="Matsunaga S."/>
            <person name="Kalinowski J."/>
            <person name="Takeyama H."/>
            <person name="Piel J."/>
        </authorList>
    </citation>
    <scope>NUCLEOTIDE SEQUENCE [LARGE SCALE GENOMIC DNA]</scope>
    <source>
        <strain evidence="2">TSY2</strain>
    </source>
</reference>
<gene>
    <name evidence="1" type="ORF">ETSY2_23115</name>
</gene>
<keyword evidence="2" id="KW-1185">Reference proteome</keyword>
<sequence length="45" mass="4925">MKKNKGQSSAAEKPDSRTVARQVKGRILAVRSSIRAGFGNIFSIY</sequence>
<proteinExistence type="predicted"/>
<name>W4M501_9BACT</name>
<dbReference type="HOGENOM" id="CLU_3197442_0_0_7"/>
<accession>W4M501</accession>
<evidence type="ECO:0000313" key="1">
    <source>
        <dbReference type="EMBL" id="ETX05409.1"/>
    </source>
</evidence>